<organism evidence="1 2">
    <name type="scientific">Kordia periserrulae</name>
    <dbReference type="NCBI Taxonomy" id="701523"/>
    <lineage>
        <taxon>Bacteria</taxon>
        <taxon>Pseudomonadati</taxon>
        <taxon>Bacteroidota</taxon>
        <taxon>Flavobacteriia</taxon>
        <taxon>Flavobacteriales</taxon>
        <taxon>Flavobacteriaceae</taxon>
        <taxon>Kordia</taxon>
    </lineage>
</organism>
<dbReference type="OrthoDB" id="1441493at2"/>
<dbReference type="EMBL" id="QBKT01000008">
    <property type="protein sequence ID" value="PTX59830.1"/>
    <property type="molecule type" value="Genomic_DNA"/>
</dbReference>
<evidence type="ECO:0000313" key="2">
    <source>
        <dbReference type="Proteomes" id="UP000244090"/>
    </source>
</evidence>
<accession>A0A2T6BUS8</accession>
<keyword evidence="2" id="KW-1185">Reference proteome</keyword>
<dbReference type="Proteomes" id="UP000244090">
    <property type="component" value="Unassembled WGS sequence"/>
</dbReference>
<evidence type="ECO:0000313" key="1">
    <source>
        <dbReference type="EMBL" id="PTX59830.1"/>
    </source>
</evidence>
<sequence length="172" mass="19836">MGTAHKQTFYTIGTYCTEKNELKMHTDIPEVTLTDSGTEYNLKLQNCYDISTESIPCILIVYSHGHPTNRNKLEAESSVWDENTRDLDSVFSNTEFPLEKIFAITLHDEDFEEWQKDIYRFYVQHHVSFNADTKKFVYDLEILQHFIAGKPLQIQVNEEPKTAGGGVIDPLV</sequence>
<protein>
    <submittedName>
        <fullName evidence="1">Uncharacterized protein</fullName>
    </submittedName>
</protein>
<name>A0A2T6BUS8_9FLAO</name>
<proteinExistence type="predicted"/>
<comment type="caution">
    <text evidence="1">The sequence shown here is derived from an EMBL/GenBank/DDBJ whole genome shotgun (WGS) entry which is preliminary data.</text>
</comment>
<gene>
    <name evidence="1" type="ORF">C8N46_108143</name>
</gene>
<reference evidence="1 2" key="1">
    <citation type="submission" date="2018-04" db="EMBL/GenBank/DDBJ databases">
        <title>Genomic Encyclopedia of Archaeal and Bacterial Type Strains, Phase II (KMG-II): from individual species to whole genera.</title>
        <authorList>
            <person name="Goeker M."/>
        </authorList>
    </citation>
    <scope>NUCLEOTIDE SEQUENCE [LARGE SCALE GENOMIC DNA]</scope>
    <source>
        <strain evidence="1 2">DSM 25731</strain>
    </source>
</reference>
<dbReference type="AlphaFoldDB" id="A0A2T6BUS8"/>
<dbReference type="RefSeq" id="WP_108115986.1">
    <property type="nucleotide sequence ID" value="NZ_QBKT01000008.1"/>
</dbReference>